<dbReference type="Pfam" id="PF00581">
    <property type="entry name" value="Rhodanese"/>
    <property type="match status" value="1"/>
</dbReference>
<dbReference type="SMART" id="SM00450">
    <property type="entry name" value="RHOD"/>
    <property type="match status" value="1"/>
</dbReference>
<keyword evidence="4" id="KW-0274">FAD</keyword>
<evidence type="ECO:0000256" key="3">
    <source>
        <dbReference type="ARBA" id="ARBA00022630"/>
    </source>
</evidence>
<dbReference type="Gene3D" id="3.50.50.60">
    <property type="entry name" value="FAD/NAD(P)-binding domain"/>
    <property type="match status" value="2"/>
</dbReference>
<dbReference type="AlphaFoldDB" id="A0A1G5HCZ7"/>
<keyword evidence="9" id="KW-1185">Reference proteome</keyword>
<dbReference type="Pfam" id="PF02852">
    <property type="entry name" value="Pyr_redox_dim"/>
    <property type="match status" value="1"/>
</dbReference>
<dbReference type="RefSeq" id="WP_091542843.1">
    <property type="nucleotide sequence ID" value="NZ_FMUS01000011.1"/>
</dbReference>
<evidence type="ECO:0000256" key="5">
    <source>
        <dbReference type="ARBA" id="ARBA00023002"/>
    </source>
</evidence>
<name>A0A1G5HCZ7_9FIRM</name>
<dbReference type="InterPro" id="IPR036873">
    <property type="entry name" value="Rhodanese-like_dom_sf"/>
</dbReference>
<feature type="domain" description="Rhodanese" evidence="7">
    <location>
        <begin position="459"/>
        <end position="546"/>
    </location>
</feature>
<sequence>MKVLIVGGVAGGASTAARLRRNDENAEIIMLEKGDYVSFANCGLPYYVGKVIKSKEALLLQTPESFYNRFHIDVRVRSEVFSVNYAKKTVSVRNCETGESYIESYDKLVLSPGAKPIIPKIKGMDLKHVFTLRNIPDAFAIEEFIIHNKTKSCAVIGGGFIGLEMAENLKSSGLEVSVIEAGSHVMPSIDTDMAYDVQNYIRSKGIKLYLNSRAQEITNSSVIFENGIEVAADMIIMSIGITPDTEFLKDSHILLGERGEILVNDYMETSVNDIFALGDAVSIKNIISGQRVLIPLASPANKQGRIVADNLCGKNQKYNGSQGTSIIKLFEMTVASTGEKEESLIRNNIPYKKVFTYSSSHAGYYPDGKMMSLKLLFSPLDGKILAVQIVGYDGVDKRIDVLANAVRFGLTVYDLQEMELAYAPPFSSAKDPVNMLGYVASNVLDGKMKVFYLEDISSLPKEAILIDVRTVEEFENGHINGAVNIPLDSLRSCLNALDKNKVIYLTCQIGLRGYIAQRILDQKGYSSFNLSGGYRLYRAAEINKAGLL</sequence>
<dbReference type="PANTHER" id="PTHR43429">
    <property type="entry name" value="PYRIDINE NUCLEOTIDE-DISULFIDE OXIDOREDUCTASE DOMAIN-CONTAINING"/>
    <property type="match status" value="1"/>
</dbReference>
<accession>A0A1G5HCZ7</accession>
<evidence type="ECO:0000256" key="6">
    <source>
        <dbReference type="ARBA" id="ARBA00023284"/>
    </source>
</evidence>
<reference evidence="8 9" key="1">
    <citation type="submission" date="2016-10" db="EMBL/GenBank/DDBJ databases">
        <authorList>
            <person name="de Groot N.N."/>
        </authorList>
    </citation>
    <scope>NUCLEOTIDE SEQUENCE [LARGE SCALE GENOMIC DNA]</scope>
    <source>
        <strain evidence="8 9">DSM 18978</strain>
    </source>
</reference>
<dbReference type="InterPro" id="IPR050260">
    <property type="entry name" value="FAD-bd_OxRdtase"/>
</dbReference>
<dbReference type="EMBL" id="FMUS01000011">
    <property type="protein sequence ID" value="SCY61220.1"/>
    <property type="molecule type" value="Genomic_DNA"/>
</dbReference>
<keyword evidence="6" id="KW-0676">Redox-active center</keyword>
<keyword evidence="5" id="KW-0560">Oxidoreductase</keyword>
<comment type="cofactor">
    <cofactor evidence="1">
        <name>FAD</name>
        <dbReference type="ChEBI" id="CHEBI:57692"/>
    </cofactor>
</comment>
<comment type="similarity">
    <text evidence="2">Belongs to the class-III pyridine nucleotide-disulfide oxidoreductase family.</text>
</comment>
<dbReference type="SUPFAM" id="SSF52821">
    <property type="entry name" value="Rhodanese/Cell cycle control phosphatase"/>
    <property type="match status" value="1"/>
</dbReference>
<dbReference type="Pfam" id="PF07992">
    <property type="entry name" value="Pyr_redox_2"/>
    <property type="match status" value="1"/>
</dbReference>
<evidence type="ECO:0000256" key="2">
    <source>
        <dbReference type="ARBA" id="ARBA00009130"/>
    </source>
</evidence>
<gene>
    <name evidence="8" type="ORF">SAMN03080606_01949</name>
</gene>
<evidence type="ECO:0000259" key="7">
    <source>
        <dbReference type="PROSITE" id="PS50206"/>
    </source>
</evidence>
<dbReference type="InterPro" id="IPR016156">
    <property type="entry name" value="FAD/NAD-linked_Rdtase_dimer_sf"/>
</dbReference>
<dbReference type="GO" id="GO:0016491">
    <property type="term" value="F:oxidoreductase activity"/>
    <property type="evidence" value="ECO:0007669"/>
    <property type="project" value="UniProtKB-KW"/>
</dbReference>
<dbReference type="NCBIfam" id="NF010037">
    <property type="entry name" value="PRK13512.1"/>
    <property type="match status" value="1"/>
</dbReference>
<dbReference type="OrthoDB" id="9802028at2"/>
<dbReference type="InterPro" id="IPR001763">
    <property type="entry name" value="Rhodanese-like_dom"/>
</dbReference>
<evidence type="ECO:0000256" key="1">
    <source>
        <dbReference type="ARBA" id="ARBA00001974"/>
    </source>
</evidence>
<organism evidence="8 9">
    <name type="scientific">Alkaliphilus peptidifermentans DSM 18978</name>
    <dbReference type="NCBI Taxonomy" id="1120976"/>
    <lineage>
        <taxon>Bacteria</taxon>
        <taxon>Bacillati</taxon>
        <taxon>Bacillota</taxon>
        <taxon>Clostridia</taxon>
        <taxon>Peptostreptococcales</taxon>
        <taxon>Natronincolaceae</taxon>
        <taxon>Alkaliphilus</taxon>
    </lineage>
</organism>
<dbReference type="SUPFAM" id="SSF55424">
    <property type="entry name" value="FAD/NAD-linked reductases, dimerisation (C-terminal) domain"/>
    <property type="match status" value="1"/>
</dbReference>
<dbReference type="PRINTS" id="PR00411">
    <property type="entry name" value="PNDRDTASEI"/>
</dbReference>
<dbReference type="Proteomes" id="UP000198636">
    <property type="component" value="Unassembled WGS sequence"/>
</dbReference>
<dbReference type="PRINTS" id="PR00368">
    <property type="entry name" value="FADPNR"/>
</dbReference>
<dbReference type="PROSITE" id="PS50206">
    <property type="entry name" value="RHODANESE_3"/>
    <property type="match status" value="1"/>
</dbReference>
<dbReference type="STRING" id="1120976.SAMN03080606_01949"/>
<dbReference type="PANTHER" id="PTHR43429:SF1">
    <property type="entry name" value="NAD(P)H SULFUR OXIDOREDUCTASE (COA-DEPENDENT)"/>
    <property type="match status" value="1"/>
</dbReference>
<keyword evidence="3" id="KW-0285">Flavoprotein</keyword>
<dbReference type="InterPro" id="IPR004099">
    <property type="entry name" value="Pyr_nucl-diS_OxRdtase_dimer"/>
</dbReference>
<evidence type="ECO:0000313" key="9">
    <source>
        <dbReference type="Proteomes" id="UP000198636"/>
    </source>
</evidence>
<dbReference type="InterPro" id="IPR023753">
    <property type="entry name" value="FAD/NAD-binding_dom"/>
</dbReference>
<dbReference type="SUPFAM" id="SSF51905">
    <property type="entry name" value="FAD/NAD(P)-binding domain"/>
    <property type="match status" value="1"/>
</dbReference>
<protein>
    <submittedName>
        <fullName evidence="8">NADPH-dependent 2,4-dienoyl-CoA reductase, sulfur reductase</fullName>
    </submittedName>
</protein>
<dbReference type="Gene3D" id="3.40.250.10">
    <property type="entry name" value="Rhodanese-like domain"/>
    <property type="match status" value="1"/>
</dbReference>
<evidence type="ECO:0000256" key="4">
    <source>
        <dbReference type="ARBA" id="ARBA00022827"/>
    </source>
</evidence>
<proteinExistence type="inferred from homology"/>
<dbReference type="InterPro" id="IPR036188">
    <property type="entry name" value="FAD/NAD-bd_sf"/>
</dbReference>
<evidence type="ECO:0000313" key="8">
    <source>
        <dbReference type="EMBL" id="SCY61220.1"/>
    </source>
</evidence>